<dbReference type="EMBL" id="DS028150">
    <property type="protein sequence ID" value="EEY62448.1"/>
    <property type="molecule type" value="Genomic_DNA"/>
</dbReference>
<dbReference type="OMA" id="DIVCADT"/>
<dbReference type="AlphaFoldDB" id="D0NPA6"/>
<dbReference type="VEuPathDB" id="FungiDB:PITG_14910"/>
<accession>D0NPA6</accession>
<sequence length="445" mass="49356">MVRLRLITHDTVKQEITKRLRTTSALDATQALSSEDSWDDAPLELLRVNVKLNEDTGSIDIVQIHASDACLKITTTSKSDGILHVQLRIDPDSEETAVVKKVAHFVVDENHQHFSGTEMRLAVPCPEDTLEVERAADMLALYFQTLRYTAPPFVSVQFNFDVGEVSTSVECRHKEEPLDRFAADLRARADDILYAVHDDEFASISCAALMLGDTKPGGRSDIEVCLLRFANHTPLVNSEDFFLCGITKGVCSWKVWRKFGLRCQRTDSHLVNQLVARPLRASTGRKIEDADEPIRLVLAIDVCAGVSVNSGIKYATLKKKSKGNMSAIGALRELEKDKKGPKNAGIKELFLNLPSRIRQSGPVKGGINFAVKSWKTSGRWLWVLSTTLLVTLVPLSIEMLREEQTNEVVKELVSKGFSYNQIQGMGYMVSQPQSTLSTPAEGATQ</sequence>
<proteinExistence type="predicted"/>
<keyword evidence="2" id="KW-1185">Reference proteome</keyword>
<dbReference type="HOGENOM" id="CLU_036770_0_0_1"/>
<dbReference type="eggNOG" id="ENOG502RES7">
    <property type="taxonomic scope" value="Eukaryota"/>
</dbReference>
<gene>
    <name evidence="1" type="ORF">PITG_14910</name>
</gene>
<dbReference type="Proteomes" id="UP000006643">
    <property type="component" value="Unassembled WGS sequence"/>
</dbReference>
<evidence type="ECO:0000313" key="2">
    <source>
        <dbReference type="Proteomes" id="UP000006643"/>
    </source>
</evidence>
<dbReference type="OrthoDB" id="1562195at2759"/>
<dbReference type="InParanoid" id="D0NPA6"/>
<dbReference type="KEGG" id="pif:PITG_14910"/>
<evidence type="ECO:0000313" key="1">
    <source>
        <dbReference type="EMBL" id="EEY62448.1"/>
    </source>
</evidence>
<dbReference type="CDD" id="cd22884">
    <property type="entry name" value="TOM22"/>
    <property type="match status" value="1"/>
</dbReference>
<dbReference type="GeneID" id="9468010"/>
<dbReference type="RefSeq" id="XP_002899084.1">
    <property type="nucleotide sequence ID" value="XM_002899038.1"/>
</dbReference>
<name>D0NPA6_PHYIT</name>
<protein>
    <submittedName>
        <fullName evidence="1">Uncharacterized protein</fullName>
    </submittedName>
</protein>
<reference evidence="2" key="1">
    <citation type="journal article" date="2009" name="Nature">
        <title>Genome sequence and analysis of the Irish potato famine pathogen Phytophthora infestans.</title>
        <authorList>
            <consortium name="The Broad Institute Genome Sequencing Platform"/>
            <person name="Haas B.J."/>
            <person name="Kamoun S."/>
            <person name="Zody M.C."/>
            <person name="Jiang R.H."/>
            <person name="Handsaker R.E."/>
            <person name="Cano L.M."/>
            <person name="Grabherr M."/>
            <person name="Kodira C.D."/>
            <person name="Raffaele S."/>
            <person name="Torto-Alalibo T."/>
            <person name="Bozkurt T.O."/>
            <person name="Ah-Fong A.M."/>
            <person name="Alvarado L."/>
            <person name="Anderson V.L."/>
            <person name="Armstrong M.R."/>
            <person name="Avrova A."/>
            <person name="Baxter L."/>
            <person name="Beynon J."/>
            <person name="Boevink P.C."/>
            <person name="Bollmann S.R."/>
            <person name="Bos J.I."/>
            <person name="Bulone V."/>
            <person name="Cai G."/>
            <person name="Cakir C."/>
            <person name="Carrington J.C."/>
            <person name="Chawner M."/>
            <person name="Conti L."/>
            <person name="Costanzo S."/>
            <person name="Ewan R."/>
            <person name="Fahlgren N."/>
            <person name="Fischbach M.A."/>
            <person name="Fugelstad J."/>
            <person name="Gilroy E.M."/>
            <person name="Gnerre S."/>
            <person name="Green P.J."/>
            <person name="Grenville-Briggs L.J."/>
            <person name="Griffith J."/>
            <person name="Grunwald N.J."/>
            <person name="Horn K."/>
            <person name="Horner N.R."/>
            <person name="Hu C.H."/>
            <person name="Huitema E."/>
            <person name="Jeong D.H."/>
            <person name="Jones A.M."/>
            <person name="Jones J.D."/>
            <person name="Jones R.W."/>
            <person name="Karlsson E.K."/>
            <person name="Kunjeti S.G."/>
            <person name="Lamour K."/>
            <person name="Liu Z."/>
            <person name="Ma L."/>
            <person name="Maclean D."/>
            <person name="Chibucos M.C."/>
            <person name="McDonald H."/>
            <person name="McWalters J."/>
            <person name="Meijer H.J."/>
            <person name="Morgan W."/>
            <person name="Morris P.F."/>
            <person name="Munro C.A."/>
            <person name="O'Neill K."/>
            <person name="Ospina-Giraldo M."/>
            <person name="Pinzon A."/>
            <person name="Pritchard L."/>
            <person name="Ramsahoye B."/>
            <person name="Ren Q."/>
            <person name="Restrepo S."/>
            <person name="Roy S."/>
            <person name="Sadanandom A."/>
            <person name="Savidor A."/>
            <person name="Schornack S."/>
            <person name="Schwartz D.C."/>
            <person name="Schumann U.D."/>
            <person name="Schwessinger B."/>
            <person name="Seyer L."/>
            <person name="Sharpe T."/>
            <person name="Silvar C."/>
            <person name="Song J."/>
            <person name="Studholme D.J."/>
            <person name="Sykes S."/>
            <person name="Thines M."/>
            <person name="van de Vondervoort P.J."/>
            <person name="Phuntumart V."/>
            <person name="Wawra S."/>
            <person name="Weide R."/>
            <person name="Win J."/>
            <person name="Young C."/>
            <person name="Zhou S."/>
            <person name="Fry W."/>
            <person name="Meyers B.C."/>
            <person name="van West P."/>
            <person name="Ristaino J."/>
            <person name="Govers F."/>
            <person name="Birch P.R."/>
            <person name="Whisson S.C."/>
            <person name="Judelson H.S."/>
            <person name="Nusbaum C."/>
        </authorList>
    </citation>
    <scope>NUCLEOTIDE SEQUENCE [LARGE SCALE GENOMIC DNA]</scope>
    <source>
        <strain evidence="2">T30-4</strain>
    </source>
</reference>
<organism evidence="1 2">
    <name type="scientific">Phytophthora infestans (strain T30-4)</name>
    <name type="common">Potato late blight agent</name>
    <dbReference type="NCBI Taxonomy" id="403677"/>
    <lineage>
        <taxon>Eukaryota</taxon>
        <taxon>Sar</taxon>
        <taxon>Stramenopiles</taxon>
        <taxon>Oomycota</taxon>
        <taxon>Peronosporomycetes</taxon>
        <taxon>Peronosporales</taxon>
        <taxon>Peronosporaceae</taxon>
        <taxon>Phytophthora</taxon>
    </lineage>
</organism>